<dbReference type="OrthoDB" id="1747509at2759"/>
<reference evidence="2" key="1">
    <citation type="submission" date="2019-09" db="EMBL/GenBank/DDBJ databases">
        <authorList>
            <person name="Zhang L."/>
        </authorList>
    </citation>
    <scope>NUCLEOTIDE SEQUENCE</scope>
</reference>
<dbReference type="Gramene" id="NC10G0043220.1">
    <property type="protein sequence ID" value="NC10G0043220.1:cds"/>
    <property type="gene ID" value="NC10G0043220"/>
</dbReference>
<sequence length="326" mass="36708">MAVLQMGSMLPKPSDYLSTLRSVSSGIDNLRLQVSSSSSSANLVRSPPATIIRMGGGPRTYPGGVSKWQWKRMQTKKAKQLLKARLCRERQLYEMRKRTELKAAVGELEKPWEAVRRAPTLFSISADEQVKALADRFQKPGGYDLWTEKDGPQLFQTPDGLPSARFFPRGVVHSIKHYTRVDESGEPESRGHFQDDEVGEKGFSNSFAVSDEIGGMLPKYKSRGKRSLMAYGRGNGNSTNFSSDSECNSEEEDVDDDGNDPDRGVGLNRSTRTAVTYRNRSGRFARRSKVDREYEEVFADSRRWEVKNRHGLDRRSRSNGQEGIDI</sequence>
<proteinExistence type="predicted"/>
<dbReference type="PANTHER" id="PTHR37724">
    <property type="entry name" value="OS02G0564300 PROTEIN"/>
    <property type="match status" value="1"/>
</dbReference>
<dbReference type="EMBL" id="LR721775">
    <property type="protein sequence ID" value="VVV63313.1"/>
    <property type="molecule type" value="Genomic_DNA"/>
</dbReference>
<evidence type="ECO:0000256" key="1">
    <source>
        <dbReference type="SAM" id="MobiDB-lite"/>
    </source>
</evidence>
<evidence type="ECO:0000313" key="2">
    <source>
        <dbReference type="EMBL" id="VVV63313.1"/>
    </source>
</evidence>
<organism evidence="2">
    <name type="scientific">Nymphaea colorata</name>
    <name type="common">pocket water lily</name>
    <dbReference type="NCBI Taxonomy" id="210225"/>
    <lineage>
        <taxon>Eukaryota</taxon>
        <taxon>Viridiplantae</taxon>
        <taxon>Streptophyta</taxon>
        <taxon>Embryophyta</taxon>
        <taxon>Tracheophyta</taxon>
        <taxon>Spermatophyta</taxon>
        <taxon>Magnoliopsida</taxon>
        <taxon>Nymphaeales</taxon>
        <taxon>Nymphaeaceae</taxon>
        <taxon>Nymphaea</taxon>
    </lineage>
</organism>
<feature type="compositionally biased region" description="Acidic residues" evidence="1">
    <location>
        <begin position="247"/>
        <end position="259"/>
    </location>
</feature>
<feature type="region of interest" description="Disordered" evidence="1">
    <location>
        <begin position="231"/>
        <end position="274"/>
    </location>
</feature>
<feature type="compositionally biased region" description="Basic and acidic residues" evidence="1">
    <location>
        <begin position="181"/>
        <end position="195"/>
    </location>
</feature>
<gene>
    <name evidence="2" type="ORF">NYM_LOCUS3965</name>
</gene>
<accession>A0A5K0XER1</accession>
<dbReference type="AlphaFoldDB" id="A0A5K0XER1"/>
<name>A0A5K0XER1_9MAGN</name>
<dbReference type="PANTHER" id="PTHR37724:SF1">
    <property type="entry name" value="OS02G0564300 PROTEIN"/>
    <property type="match status" value="1"/>
</dbReference>
<feature type="region of interest" description="Disordered" evidence="1">
    <location>
        <begin position="181"/>
        <end position="200"/>
    </location>
</feature>
<protein>
    <submittedName>
        <fullName evidence="2">Uncharacterized protein</fullName>
    </submittedName>
</protein>